<feature type="compositionally biased region" description="Basic and acidic residues" evidence="1">
    <location>
        <begin position="156"/>
        <end position="171"/>
    </location>
</feature>
<proteinExistence type="predicted"/>
<reference evidence="3" key="1">
    <citation type="journal article" date="2019" name="Int. J. Syst. Evol. Microbiol.">
        <title>The Global Catalogue of Microorganisms (GCM) 10K type strain sequencing project: providing services to taxonomists for standard genome sequencing and annotation.</title>
        <authorList>
            <consortium name="The Broad Institute Genomics Platform"/>
            <consortium name="The Broad Institute Genome Sequencing Center for Infectious Disease"/>
            <person name="Wu L."/>
            <person name="Ma J."/>
        </authorList>
    </citation>
    <scope>NUCLEOTIDE SEQUENCE [LARGE SCALE GENOMIC DNA]</scope>
    <source>
        <strain evidence="3">NBRC 112299</strain>
    </source>
</reference>
<feature type="region of interest" description="Disordered" evidence="1">
    <location>
        <begin position="132"/>
        <end position="195"/>
    </location>
</feature>
<sequence>MLNCFSLGAWATGMNVSSSLTEITMIKSIGPDRDKVIHTMREFGPDYTYIITAYPPFLKALFDDDRLDWSQYDIVTAFGGEGISESMRAIICEHAAAAFGSYGASDLEINIAIETDFTVALRQAIAASPELSAQAHPAVRVRRPAHGLSVQSVRLPDGDERRRRTPRDDHSRHQHQPAHSLQHPRPRPRVARAGP</sequence>
<gene>
    <name evidence="2" type="ORF">GCM10025876_02990</name>
</gene>
<dbReference type="EMBL" id="BSUN01000001">
    <property type="protein sequence ID" value="GMA34095.1"/>
    <property type="molecule type" value="Genomic_DNA"/>
</dbReference>
<evidence type="ECO:0000313" key="3">
    <source>
        <dbReference type="Proteomes" id="UP001157125"/>
    </source>
</evidence>
<protein>
    <submittedName>
        <fullName evidence="2">Uncharacterized protein</fullName>
    </submittedName>
</protein>
<dbReference type="Proteomes" id="UP001157125">
    <property type="component" value="Unassembled WGS sequence"/>
</dbReference>
<evidence type="ECO:0000313" key="2">
    <source>
        <dbReference type="EMBL" id="GMA34095.1"/>
    </source>
</evidence>
<evidence type="ECO:0000256" key="1">
    <source>
        <dbReference type="SAM" id="MobiDB-lite"/>
    </source>
</evidence>
<organism evidence="2 3">
    <name type="scientific">Demequina litorisediminis</name>
    <dbReference type="NCBI Taxonomy" id="1849022"/>
    <lineage>
        <taxon>Bacteria</taxon>
        <taxon>Bacillati</taxon>
        <taxon>Actinomycetota</taxon>
        <taxon>Actinomycetes</taxon>
        <taxon>Micrococcales</taxon>
        <taxon>Demequinaceae</taxon>
        <taxon>Demequina</taxon>
    </lineage>
</organism>
<dbReference type="InterPro" id="IPR042099">
    <property type="entry name" value="ANL_N_sf"/>
</dbReference>
<accession>A0ABQ6I9U5</accession>
<comment type="caution">
    <text evidence="2">The sequence shown here is derived from an EMBL/GenBank/DDBJ whole genome shotgun (WGS) entry which is preliminary data.</text>
</comment>
<name>A0ABQ6I9U5_9MICO</name>
<keyword evidence="3" id="KW-1185">Reference proteome</keyword>
<dbReference type="Gene3D" id="3.40.50.12780">
    <property type="entry name" value="N-terminal domain of ligase-like"/>
    <property type="match status" value="1"/>
</dbReference>
<dbReference type="RefSeq" id="WP_284327221.1">
    <property type="nucleotide sequence ID" value="NZ_BSUN01000001.1"/>
</dbReference>
<feature type="compositionally biased region" description="Basic residues" evidence="1">
    <location>
        <begin position="172"/>
        <end position="195"/>
    </location>
</feature>